<sequence>MTDNFHPGNFTNRPREEVSEIASIGGQAGRKGGFAAMDSDWQVCFLLLLFCLSTGSEGAQEAGIRVVLCERMGV</sequence>
<gene>
    <name evidence="1" type="ORF">K490DRAFT_50915</name>
</gene>
<dbReference type="AlphaFoldDB" id="A0A9P4HQW5"/>
<dbReference type="InterPro" id="IPR019626">
    <property type="entry name" value="Stress-induced_KGG_rpt"/>
</dbReference>
<evidence type="ECO:0000313" key="1">
    <source>
        <dbReference type="EMBL" id="KAF2083720.1"/>
    </source>
</evidence>
<keyword evidence="2" id="KW-1185">Reference proteome</keyword>
<evidence type="ECO:0000313" key="2">
    <source>
        <dbReference type="Proteomes" id="UP000799776"/>
    </source>
</evidence>
<organism evidence="1 2">
    <name type="scientific">Saccharata proteae CBS 121410</name>
    <dbReference type="NCBI Taxonomy" id="1314787"/>
    <lineage>
        <taxon>Eukaryota</taxon>
        <taxon>Fungi</taxon>
        <taxon>Dikarya</taxon>
        <taxon>Ascomycota</taxon>
        <taxon>Pezizomycotina</taxon>
        <taxon>Dothideomycetes</taxon>
        <taxon>Dothideomycetes incertae sedis</taxon>
        <taxon>Botryosphaeriales</taxon>
        <taxon>Saccharataceae</taxon>
        <taxon>Saccharata</taxon>
    </lineage>
</organism>
<proteinExistence type="predicted"/>
<dbReference type="Pfam" id="PF10685">
    <property type="entry name" value="KGG"/>
    <property type="match status" value="1"/>
</dbReference>
<dbReference type="EMBL" id="ML978761">
    <property type="protein sequence ID" value="KAF2083720.1"/>
    <property type="molecule type" value="Genomic_DNA"/>
</dbReference>
<dbReference type="Proteomes" id="UP000799776">
    <property type="component" value="Unassembled WGS sequence"/>
</dbReference>
<dbReference type="OrthoDB" id="2137750at2759"/>
<protein>
    <submittedName>
        <fullName evidence="1">Uncharacterized protein</fullName>
    </submittedName>
</protein>
<comment type="caution">
    <text evidence="1">The sequence shown here is derived from an EMBL/GenBank/DDBJ whole genome shotgun (WGS) entry which is preliminary data.</text>
</comment>
<name>A0A9P4HQW5_9PEZI</name>
<reference evidence="1" key="1">
    <citation type="journal article" date="2020" name="Stud. Mycol.">
        <title>101 Dothideomycetes genomes: a test case for predicting lifestyles and emergence of pathogens.</title>
        <authorList>
            <person name="Haridas S."/>
            <person name="Albert R."/>
            <person name="Binder M."/>
            <person name="Bloem J."/>
            <person name="Labutti K."/>
            <person name="Salamov A."/>
            <person name="Andreopoulos B."/>
            <person name="Baker S."/>
            <person name="Barry K."/>
            <person name="Bills G."/>
            <person name="Bluhm B."/>
            <person name="Cannon C."/>
            <person name="Castanera R."/>
            <person name="Culley D."/>
            <person name="Daum C."/>
            <person name="Ezra D."/>
            <person name="Gonzalez J."/>
            <person name="Henrissat B."/>
            <person name="Kuo A."/>
            <person name="Liang C."/>
            <person name="Lipzen A."/>
            <person name="Lutzoni F."/>
            <person name="Magnuson J."/>
            <person name="Mondo S."/>
            <person name="Nolan M."/>
            <person name="Ohm R."/>
            <person name="Pangilinan J."/>
            <person name="Park H.-J."/>
            <person name="Ramirez L."/>
            <person name="Alfaro M."/>
            <person name="Sun H."/>
            <person name="Tritt A."/>
            <person name="Yoshinaga Y."/>
            <person name="Zwiers L.-H."/>
            <person name="Turgeon B."/>
            <person name="Goodwin S."/>
            <person name="Spatafora J."/>
            <person name="Crous P."/>
            <person name="Grigoriev I."/>
        </authorList>
    </citation>
    <scope>NUCLEOTIDE SEQUENCE</scope>
    <source>
        <strain evidence="1">CBS 121410</strain>
    </source>
</reference>
<accession>A0A9P4HQW5</accession>